<dbReference type="AlphaFoldDB" id="A0A0A8Y0X8"/>
<feature type="transmembrane region" description="Helical" evidence="1">
    <location>
        <begin position="62"/>
        <end position="83"/>
    </location>
</feature>
<evidence type="ECO:0000313" key="2">
    <source>
        <dbReference type="EMBL" id="JAD18623.1"/>
    </source>
</evidence>
<reference evidence="2" key="1">
    <citation type="submission" date="2014-09" db="EMBL/GenBank/DDBJ databases">
        <authorList>
            <person name="Magalhaes I.L.F."/>
            <person name="Oliveira U."/>
            <person name="Santos F.R."/>
            <person name="Vidigal T.H.D.A."/>
            <person name="Brescovit A.D."/>
            <person name="Santos A.J."/>
        </authorList>
    </citation>
    <scope>NUCLEOTIDE SEQUENCE</scope>
    <source>
        <tissue evidence="2">Shoot tissue taken approximately 20 cm above the soil surface</tissue>
    </source>
</reference>
<name>A0A0A8Y0X8_ARUDO</name>
<keyword evidence="1" id="KW-1133">Transmembrane helix</keyword>
<reference evidence="2" key="2">
    <citation type="journal article" date="2015" name="Data Brief">
        <title>Shoot transcriptome of the giant reed, Arundo donax.</title>
        <authorList>
            <person name="Barrero R.A."/>
            <person name="Guerrero F.D."/>
            <person name="Moolhuijzen P."/>
            <person name="Goolsby J.A."/>
            <person name="Tidwell J."/>
            <person name="Bellgard S.E."/>
            <person name="Bellgard M.I."/>
        </authorList>
    </citation>
    <scope>NUCLEOTIDE SEQUENCE</scope>
    <source>
        <tissue evidence="2">Shoot tissue taken approximately 20 cm above the soil surface</tissue>
    </source>
</reference>
<keyword evidence="1" id="KW-0472">Membrane</keyword>
<dbReference type="EMBL" id="GBRH01279272">
    <property type="protein sequence ID" value="JAD18623.1"/>
    <property type="molecule type" value="Transcribed_RNA"/>
</dbReference>
<organism evidence="2">
    <name type="scientific">Arundo donax</name>
    <name type="common">Giant reed</name>
    <name type="synonym">Donax arundinaceus</name>
    <dbReference type="NCBI Taxonomy" id="35708"/>
    <lineage>
        <taxon>Eukaryota</taxon>
        <taxon>Viridiplantae</taxon>
        <taxon>Streptophyta</taxon>
        <taxon>Embryophyta</taxon>
        <taxon>Tracheophyta</taxon>
        <taxon>Spermatophyta</taxon>
        <taxon>Magnoliopsida</taxon>
        <taxon>Liliopsida</taxon>
        <taxon>Poales</taxon>
        <taxon>Poaceae</taxon>
        <taxon>PACMAD clade</taxon>
        <taxon>Arundinoideae</taxon>
        <taxon>Arundineae</taxon>
        <taxon>Arundo</taxon>
    </lineage>
</organism>
<keyword evidence="1" id="KW-0812">Transmembrane</keyword>
<sequence>MLQRLANKKRTYAGSHNDKGSQVAERLDSIVVKHLKVCLPAILSCPMLRIGKKTSTADMLTLVFYAASLFYGLFAFFLLSGLLRMHGENRMKDMGREVFC</sequence>
<protein>
    <submittedName>
        <fullName evidence="2">Uncharacterized protein</fullName>
    </submittedName>
</protein>
<accession>A0A0A8Y0X8</accession>
<evidence type="ECO:0000256" key="1">
    <source>
        <dbReference type="SAM" id="Phobius"/>
    </source>
</evidence>
<proteinExistence type="predicted"/>